<dbReference type="Proteomes" id="UP001596105">
    <property type="component" value="Unassembled WGS sequence"/>
</dbReference>
<accession>A0ABW0M3R9</accession>
<dbReference type="EMBL" id="JBHSMH010000108">
    <property type="protein sequence ID" value="MFC5471606.1"/>
    <property type="molecule type" value="Genomic_DNA"/>
</dbReference>
<reference evidence="2" key="1">
    <citation type="journal article" date="2019" name="Int. J. Syst. Evol. Microbiol.">
        <title>The Global Catalogue of Microorganisms (GCM) 10K type strain sequencing project: providing services to taxonomists for standard genome sequencing and annotation.</title>
        <authorList>
            <consortium name="The Broad Institute Genomics Platform"/>
            <consortium name="The Broad Institute Genome Sequencing Center for Infectious Disease"/>
            <person name="Wu L."/>
            <person name="Ma J."/>
        </authorList>
    </citation>
    <scope>NUCLEOTIDE SEQUENCE [LARGE SCALE GENOMIC DNA]</scope>
    <source>
        <strain evidence="2">CCUG 57113</strain>
    </source>
</reference>
<sequence length="75" mass="9178">LLLQLKSGLFPVYEETFHCIFEYAFHSQIHLFPFYEETFHCILEYAFHSQIRLFPVYEETFHIRSHSAQTHSRIR</sequence>
<comment type="caution">
    <text evidence="1">The sequence shown here is derived from an EMBL/GenBank/DDBJ whole genome shotgun (WGS) entry which is preliminary data.</text>
</comment>
<keyword evidence="2" id="KW-1185">Reference proteome</keyword>
<feature type="non-terminal residue" evidence="1">
    <location>
        <position position="1"/>
    </location>
</feature>
<evidence type="ECO:0000313" key="2">
    <source>
        <dbReference type="Proteomes" id="UP001596105"/>
    </source>
</evidence>
<gene>
    <name evidence="1" type="ORF">ACFPPD_23300</name>
</gene>
<organism evidence="1 2">
    <name type="scientific">Cohnella suwonensis</name>
    <dbReference type="NCBI Taxonomy" id="696072"/>
    <lineage>
        <taxon>Bacteria</taxon>
        <taxon>Bacillati</taxon>
        <taxon>Bacillota</taxon>
        <taxon>Bacilli</taxon>
        <taxon>Bacillales</taxon>
        <taxon>Paenibacillaceae</taxon>
        <taxon>Cohnella</taxon>
    </lineage>
</organism>
<dbReference type="RefSeq" id="WP_378083550.1">
    <property type="nucleotide sequence ID" value="NZ_JBHSMH010000108.1"/>
</dbReference>
<proteinExistence type="predicted"/>
<evidence type="ECO:0000313" key="1">
    <source>
        <dbReference type="EMBL" id="MFC5471606.1"/>
    </source>
</evidence>
<protein>
    <submittedName>
        <fullName evidence="1">Uncharacterized protein</fullName>
    </submittedName>
</protein>
<name>A0ABW0M3R9_9BACL</name>